<protein>
    <recommendedName>
        <fullName evidence="1">Insertion element IS150 protein InsJ-like helix-turn-helix domain-containing protein</fullName>
    </recommendedName>
</protein>
<dbReference type="AlphaFoldDB" id="A0A841PSQ5"/>
<dbReference type="InterPro" id="IPR036388">
    <property type="entry name" value="WH-like_DNA-bd_sf"/>
</dbReference>
<dbReference type="Gene3D" id="1.10.10.10">
    <property type="entry name" value="Winged helix-like DNA-binding domain superfamily/Winged helix DNA-binding domain"/>
    <property type="match status" value="1"/>
</dbReference>
<dbReference type="RefSeq" id="WP_174494447.1">
    <property type="nucleotide sequence ID" value="NZ_CADDWK010000001.1"/>
</dbReference>
<evidence type="ECO:0000313" key="2">
    <source>
        <dbReference type="EMBL" id="MBB6451997.1"/>
    </source>
</evidence>
<dbReference type="Proteomes" id="UP000581688">
    <property type="component" value="Unassembled WGS sequence"/>
</dbReference>
<sequence length="152" mass="18002">MNKKKIENLIYEYHWRKKEMDRLENILFGSTIPIRGSVGVSKYGIEATLPRGTSLKSKAELEAMDKREERLYERWVEYREKVFAIELVVDKLDDEYHLIIIDCMMEGMSYRAIAAHLGYSRSKLRELKDDMLNQICQKCHFVHDLILKKTTV</sequence>
<dbReference type="InterPro" id="IPR055247">
    <property type="entry name" value="InsJ-like_HTH"/>
</dbReference>
<comment type="caution">
    <text evidence="2">The sequence shown here is derived from an EMBL/GenBank/DDBJ whole genome shotgun (WGS) entry which is preliminary data.</text>
</comment>
<name>A0A841PSQ5_9BACI</name>
<dbReference type="Pfam" id="PF13518">
    <property type="entry name" value="HTH_28"/>
    <property type="match status" value="1"/>
</dbReference>
<dbReference type="SUPFAM" id="SSF88659">
    <property type="entry name" value="Sigma3 and sigma4 domains of RNA polymerase sigma factors"/>
    <property type="match status" value="1"/>
</dbReference>
<proteinExistence type="predicted"/>
<evidence type="ECO:0000259" key="1">
    <source>
        <dbReference type="Pfam" id="PF13518"/>
    </source>
</evidence>
<organism evidence="2 3">
    <name type="scientific">Salirhabdus euzebyi</name>
    <dbReference type="NCBI Taxonomy" id="394506"/>
    <lineage>
        <taxon>Bacteria</taxon>
        <taxon>Bacillati</taxon>
        <taxon>Bacillota</taxon>
        <taxon>Bacilli</taxon>
        <taxon>Bacillales</taxon>
        <taxon>Bacillaceae</taxon>
        <taxon>Salirhabdus</taxon>
    </lineage>
</organism>
<accession>A0A841PSQ5</accession>
<gene>
    <name evidence="2" type="ORF">HNQ94_000418</name>
</gene>
<dbReference type="InterPro" id="IPR013324">
    <property type="entry name" value="RNA_pol_sigma_r3/r4-like"/>
</dbReference>
<dbReference type="EMBL" id="JACHGH010000001">
    <property type="protein sequence ID" value="MBB6451997.1"/>
    <property type="molecule type" value="Genomic_DNA"/>
</dbReference>
<reference evidence="2 3" key="1">
    <citation type="submission" date="2020-08" db="EMBL/GenBank/DDBJ databases">
        <title>Genomic Encyclopedia of Type Strains, Phase IV (KMG-IV): sequencing the most valuable type-strain genomes for metagenomic binning, comparative biology and taxonomic classification.</title>
        <authorList>
            <person name="Goeker M."/>
        </authorList>
    </citation>
    <scope>NUCLEOTIDE SEQUENCE [LARGE SCALE GENOMIC DNA]</scope>
    <source>
        <strain evidence="2 3">DSM 19612</strain>
    </source>
</reference>
<feature type="domain" description="Insertion element IS150 protein InsJ-like helix-turn-helix" evidence="1">
    <location>
        <begin position="98"/>
        <end position="130"/>
    </location>
</feature>
<evidence type="ECO:0000313" key="3">
    <source>
        <dbReference type="Proteomes" id="UP000581688"/>
    </source>
</evidence>
<keyword evidence="3" id="KW-1185">Reference proteome</keyword>